<gene>
    <name evidence="2" type="ORF">GCM10023333_17690</name>
</gene>
<reference evidence="3" key="1">
    <citation type="journal article" date="2019" name="Int. J. Syst. Evol. Microbiol.">
        <title>The Global Catalogue of Microorganisms (GCM) 10K type strain sequencing project: providing services to taxonomists for standard genome sequencing and annotation.</title>
        <authorList>
            <consortium name="The Broad Institute Genomics Platform"/>
            <consortium name="The Broad Institute Genome Sequencing Center for Infectious Disease"/>
            <person name="Wu L."/>
            <person name="Ma J."/>
        </authorList>
    </citation>
    <scope>NUCLEOTIDE SEQUENCE [LARGE SCALE GENOMIC DNA]</scope>
    <source>
        <strain evidence="3">JCM 18401</strain>
    </source>
</reference>
<proteinExistence type="predicted"/>
<dbReference type="SUPFAM" id="SSF55021">
    <property type="entry name" value="ACT-like"/>
    <property type="match status" value="2"/>
</dbReference>
<dbReference type="PANTHER" id="PTHR39199">
    <property type="entry name" value="BLR5128 PROTEIN"/>
    <property type="match status" value="1"/>
</dbReference>
<evidence type="ECO:0000313" key="2">
    <source>
        <dbReference type="EMBL" id="GAA4883881.1"/>
    </source>
</evidence>
<evidence type="ECO:0000313" key="3">
    <source>
        <dbReference type="Proteomes" id="UP001499988"/>
    </source>
</evidence>
<dbReference type="PANTHER" id="PTHR39199:SF1">
    <property type="entry name" value="BLR5128 PROTEIN"/>
    <property type="match status" value="1"/>
</dbReference>
<organism evidence="2 3">
    <name type="scientific">Ferrimonas pelagia</name>
    <dbReference type="NCBI Taxonomy" id="1177826"/>
    <lineage>
        <taxon>Bacteria</taxon>
        <taxon>Pseudomonadati</taxon>
        <taxon>Pseudomonadota</taxon>
        <taxon>Gammaproteobacteria</taxon>
        <taxon>Alteromonadales</taxon>
        <taxon>Ferrimonadaceae</taxon>
        <taxon>Ferrimonas</taxon>
    </lineage>
</organism>
<comment type="caution">
    <text evidence="2">The sequence shown here is derived from an EMBL/GenBank/DDBJ whole genome shotgun (WGS) entry which is preliminary data.</text>
</comment>
<dbReference type="Pfam" id="PF10000">
    <property type="entry name" value="ACT_3"/>
    <property type="match status" value="1"/>
</dbReference>
<dbReference type="Proteomes" id="UP001499988">
    <property type="component" value="Unassembled WGS sequence"/>
</dbReference>
<evidence type="ECO:0000259" key="1">
    <source>
        <dbReference type="Pfam" id="PF10000"/>
    </source>
</evidence>
<protein>
    <submittedName>
        <fullName evidence="2">ACT domain-containing protein</fullName>
    </submittedName>
</protein>
<dbReference type="InterPro" id="IPR018717">
    <property type="entry name" value="DUF2241"/>
</dbReference>
<dbReference type="Gene3D" id="3.30.2130.10">
    <property type="entry name" value="VC0802-like"/>
    <property type="match status" value="1"/>
</dbReference>
<accession>A0ABP9ERP4</accession>
<name>A0ABP9ERP4_9GAMM</name>
<dbReference type="InterPro" id="IPR045865">
    <property type="entry name" value="ACT-like_dom_sf"/>
</dbReference>
<keyword evidence="3" id="KW-1185">Reference proteome</keyword>
<feature type="domain" description="DUF2241" evidence="1">
    <location>
        <begin position="2"/>
        <end position="70"/>
    </location>
</feature>
<dbReference type="EMBL" id="BAABJZ010000024">
    <property type="protein sequence ID" value="GAA4883881.1"/>
    <property type="molecule type" value="Genomic_DNA"/>
</dbReference>
<sequence>MAGITELDVLLRSMRPQLMDGEFVFCTVAGPLSQYVTLAPLASFQEPEGLTLILPKARAQAAGIAFEGSYRQITLLVHSSLEAVGLTAAFSACLNQAGISANVVAGYYHDHIFVQSAVAERALAALQQLSG</sequence>
<dbReference type="RefSeq" id="WP_345334998.1">
    <property type="nucleotide sequence ID" value="NZ_BAABJZ010000024.1"/>
</dbReference>